<dbReference type="PANTHER" id="PTHR47966">
    <property type="entry name" value="BETA-SITE APP-CLEAVING ENZYME, ISOFORM A-RELATED"/>
    <property type="match status" value="1"/>
</dbReference>
<evidence type="ECO:0000256" key="2">
    <source>
        <dbReference type="ARBA" id="ARBA00022670"/>
    </source>
</evidence>
<dbReference type="SUPFAM" id="SSF50630">
    <property type="entry name" value="Acid proteases"/>
    <property type="match status" value="1"/>
</dbReference>
<dbReference type="RefSeq" id="XP_002772603.1">
    <property type="nucleotide sequence ID" value="XM_002772557.1"/>
</dbReference>
<evidence type="ECO:0000256" key="5">
    <source>
        <dbReference type="PIRSR" id="PIRSR601461-2"/>
    </source>
</evidence>
<evidence type="ECO:0000256" key="4">
    <source>
        <dbReference type="ARBA" id="ARBA00022801"/>
    </source>
</evidence>
<keyword evidence="8" id="KW-1185">Reference proteome</keyword>
<protein>
    <submittedName>
        <fullName evidence="7">Cathepsin D, putative</fullName>
    </submittedName>
</protein>
<dbReference type="AlphaFoldDB" id="C5LFR4"/>
<dbReference type="InterPro" id="IPR021109">
    <property type="entry name" value="Peptidase_aspartic_dom_sf"/>
</dbReference>
<evidence type="ECO:0000313" key="7">
    <source>
        <dbReference type="EMBL" id="EER04419.1"/>
    </source>
</evidence>
<keyword evidence="2" id="KW-0645">Protease</keyword>
<evidence type="ECO:0000256" key="3">
    <source>
        <dbReference type="ARBA" id="ARBA00022750"/>
    </source>
</evidence>
<keyword evidence="5" id="KW-1015">Disulfide bond</keyword>
<organism evidence="8">
    <name type="scientific">Perkinsus marinus (strain ATCC 50983 / TXsc)</name>
    <dbReference type="NCBI Taxonomy" id="423536"/>
    <lineage>
        <taxon>Eukaryota</taxon>
        <taxon>Sar</taxon>
        <taxon>Alveolata</taxon>
        <taxon>Perkinsozoa</taxon>
        <taxon>Perkinsea</taxon>
        <taxon>Perkinsida</taxon>
        <taxon>Perkinsidae</taxon>
        <taxon>Perkinsus</taxon>
    </lineage>
</organism>
<reference evidence="7 8" key="1">
    <citation type="submission" date="2008-07" db="EMBL/GenBank/DDBJ databases">
        <authorList>
            <person name="El-Sayed N."/>
            <person name="Caler E."/>
            <person name="Inman J."/>
            <person name="Amedeo P."/>
            <person name="Hass B."/>
            <person name="Wortman J."/>
        </authorList>
    </citation>
    <scope>NUCLEOTIDE SEQUENCE [LARGE SCALE GENOMIC DNA]</scope>
    <source>
        <strain evidence="8">ATCC 50983 / TXsc</strain>
    </source>
</reference>
<dbReference type="InterPro" id="IPR033121">
    <property type="entry name" value="PEPTIDASE_A1"/>
</dbReference>
<dbReference type="PROSITE" id="PS51767">
    <property type="entry name" value="PEPTIDASE_A1"/>
    <property type="match status" value="1"/>
</dbReference>
<dbReference type="PANTHER" id="PTHR47966:SF51">
    <property type="entry name" value="BETA-SITE APP-CLEAVING ENZYME, ISOFORM A-RELATED"/>
    <property type="match status" value="1"/>
</dbReference>
<feature type="domain" description="Peptidase A1" evidence="6">
    <location>
        <begin position="155"/>
        <end position="396"/>
    </location>
</feature>
<feature type="disulfide bond" evidence="5">
    <location>
        <begin position="186"/>
        <end position="191"/>
    </location>
</feature>
<comment type="similarity">
    <text evidence="1">Belongs to the peptidase A1 family.</text>
</comment>
<sequence>MRALCSVTHVTWVERSRFGAKYRAVAKSTIADVIDELMGEVYELTKDSNILGPRTSVVPPAAQYANSRRNLPHIRCLEGGFVSDLIVDLATPPTALAVTSPVAGRPLPPLKALSEPPKHVHQRLYPEESVASLMSRGLGSPLMKTDLVNNNNLQYYGEVHIGDPPQRFLAIYDTGSEKLWVPGERCHSEACIHHHKFHPVKSQTFKQSIGGEHRMTYGTGEVRFREGKDTIRLCDSIRGCFNERTNPPRPSGSTKPVTALTADRQPLGMTSYQSPDPFKKLPFDGILGLPPSGNSGDGHHSSLLGEWLKVASFYLSPDTAIKGSVAIGGIDRHHIDQSDKLHWHNIHPPTDAWRVRLVDIAIDGKPLHLCGSGSDGPDGTCEDHANRIPFSNSRKL</sequence>
<dbReference type="CDD" id="cd05471">
    <property type="entry name" value="pepsin_like"/>
    <property type="match status" value="1"/>
</dbReference>
<evidence type="ECO:0000259" key="6">
    <source>
        <dbReference type="PROSITE" id="PS51767"/>
    </source>
</evidence>
<keyword evidence="4" id="KW-0378">Hydrolase</keyword>
<dbReference type="OrthoDB" id="771136at2759"/>
<keyword evidence="3" id="KW-0064">Aspartyl protease</keyword>
<dbReference type="GO" id="GO:0004190">
    <property type="term" value="F:aspartic-type endopeptidase activity"/>
    <property type="evidence" value="ECO:0007669"/>
    <property type="project" value="UniProtKB-KW"/>
</dbReference>
<dbReference type="InterPro" id="IPR001461">
    <property type="entry name" value="Aspartic_peptidase_A1"/>
</dbReference>
<dbReference type="InterPro" id="IPR034164">
    <property type="entry name" value="Pepsin-like_dom"/>
</dbReference>
<dbReference type="EMBL" id="GG681603">
    <property type="protein sequence ID" value="EER04419.1"/>
    <property type="molecule type" value="Genomic_DNA"/>
</dbReference>
<dbReference type="Gene3D" id="2.40.70.10">
    <property type="entry name" value="Acid Proteases"/>
    <property type="match status" value="1"/>
</dbReference>
<gene>
    <name evidence="7" type="ORF">Pmar_PMAR028768</name>
</gene>
<dbReference type="Proteomes" id="UP000007800">
    <property type="component" value="Unassembled WGS sequence"/>
</dbReference>
<dbReference type="MEROPS" id="A01.057"/>
<accession>C5LFR4</accession>
<name>C5LFR4_PERM5</name>
<dbReference type="Pfam" id="PF00026">
    <property type="entry name" value="Asp"/>
    <property type="match status" value="2"/>
</dbReference>
<evidence type="ECO:0000256" key="1">
    <source>
        <dbReference type="ARBA" id="ARBA00007447"/>
    </source>
</evidence>
<evidence type="ECO:0000313" key="8">
    <source>
        <dbReference type="Proteomes" id="UP000007800"/>
    </source>
</evidence>
<dbReference type="InParanoid" id="C5LFR4"/>
<dbReference type="GO" id="GO:0006508">
    <property type="term" value="P:proteolysis"/>
    <property type="evidence" value="ECO:0007669"/>
    <property type="project" value="UniProtKB-KW"/>
</dbReference>
<dbReference type="GeneID" id="9037084"/>
<dbReference type="PRINTS" id="PR00792">
    <property type="entry name" value="PEPSIN"/>
</dbReference>
<proteinExistence type="inferred from homology"/>